<dbReference type="Pfam" id="PF03748">
    <property type="entry name" value="FliL"/>
    <property type="match status" value="1"/>
</dbReference>
<dbReference type="EMBL" id="SSFO01000313">
    <property type="protein sequence ID" value="TXI27113.1"/>
    <property type="molecule type" value="Genomic_DNA"/>
</dbReference>
<comment type="similarity">
    <text evidence="3 10">Belongs to the FliL family.</text>
</comment>
<evidence type="ECO:0000313" key="12">
    <source>
        <dbReference type="EMBL" id="TXI27113.1"/>
    </source>
</evidence>
<proteinExistence type="inferred from homology"/>
<dbReference type="PANTHER" id="PTHR35091:SF2">
    <property type="entry name" value="FLAGELLAR PROTEIN FLIL"/>
    <property type="match status" value="1"/>
</dbReference>
<comment type="function">
    <text evidence="1 10">Controls the rotational direction of flagella during chemotaxis.</text>
</comment>
<dbReference type="KEGG" id="palc:A0T30_11395"/>
<evidence type="ECO:0000256" key="3">
    <source>
        <dbReference type="ARBA" id="ARBA00008281"/>
    </source>
</evidence>
<dbReference type="InterPro" id="IPR005503">
    <property type="entry name" value="FliL"/>
</dbReference>
<reference evidence="12 13" key="1">
    <citation type="submission" date="2018-09" db="EMBL/GenBank/DDBJ databases">
        <title>Metagenome Assembled Genomes from an Advanced Water Purification Facility.</title>
        <authorList>
            <person name="Stamps B.W."/>
            <person name="Spear J.R."/>
        </authorList>
    </citation>
    <scope>NUCLEOTIDE SEQUENCE [LARGE SCALE GENOMIC DNA]</scope>
    <source>
        <strain evidence="12">Bin_52_1</strain>
    </source>
</reference>
<evidence type="ECO:0000313" key="13">
    <source>
        <dbReference type="Proteomes" id="UP000321110"/>
    </source>
</evidence>
<organism evidence="12 13">
    <name type="scientific">Aquipseudomonas alcaligenes</name>
    <name type="common">Pseudomonas alcaligenes</name>
    <dbReference type="NCBI Taxonomy" id="43263"/>
    <lineage>
        <taxon>Bacteria</taxon>
        <taxon>Pseudomonadati</taxon>
        <taxon>Pseudomonadota</taxon>
        <taxon>Gammaproteobacteria</taxon>
        <taxon>Pseudomonadales</taxon>
        <taxon>Pseudomonadaceae</taxon>
        <taxon>Aquipseudomonas</taxon>
    </lineage>
</organism>
<evidence type="ECO:0000256" key="6">
    <source>
        <dbReference type="ARBA" id="ARBA00022692"/>
    </source>
</evidence>
<dbReference type="Proteomes" id="UP000321110">
    <property type="component" value="Unassembled WGS sequence"/>
</dbReference>
<reference evidence="11" key="2">
    <citation type="submission" date="2022-09" db="EMBL/GenBank/DDBJ databases">
        <title>Intensive care unit water sources are persistently colonized with multi-drug resistant bacteria and are the site of extensive horizontal gene transfer of antibiotic resistance genes.</title>
        <authorList>
            <person name="Diorio-Toth L."/>
        </authorList>
    </citation>
    <scope>NUCLEOTIDE SEQUENCE</scope>
    <source>
        <strain evidence="11">GD03990</strain>
    </source>
</reference>
<dbReference type="Proteomes" id="UP001158730">
    <property type="component" value="Unassembled WGS sequence"/>
</dbReference>
<keyword evidence="5 10" id="KW-0145">Chemotaxis</keyword>
<evidence type="ECO:0000256" key="7">
    <source>
        <dbReference type="ARBA" id="ARBA00022779"/>
    </source>
</evidence>
<dbReference type="GO" id="GO:0006935">
    <property type="term" value="P:chemotaxis"/>
    <property type="evidence" value="ECO:0007669"/>
    <property type="project" value="UniProtKB-KW"/>
</dbReference>
<dbReference type="GO" id="GO:0071978">
    <property type="term" value="P:bacterial-type flagellum-dependent swarming motility"/>
    <property type="evidence" value="ECO:0007669"/>
    <property type="project" value="TreeGrafter"/>
</dbReference>
<accession>A0A142IRK6</accession>
<evidence type="ECO:0000256" key="8">
    <source>
        <dbReference type="ARBA" id="ARBA00022989"/>
    </source>
</evidence>
<keyword evidence="12" id="KW-0966">Cell projection</keyword>
<dbReference type="EMBL" id="JAOBYN010000001">
    <property type="protein sequence ID" value="MDH1053387.1"/>
    <property type="molecule type" value="Genomic_DNA"/>
</dbReference>
<keyword evidence="8 10" id="KW-1133">Transmembrane helix</keyword>
<comment type="subcellular location">
    <subcellularLocation>
        <location evidence="10">Cell inner membrane</location>
    </subcellularLocation>
    <subcellularLocation>
        <location evidence="2">Cell membrane</location>
        <topology evidence="2">Single-pass membrane protein</topology>
    </subcellularLocation>
</comment>
<keyword evidence="12" id="KW-0969">Cilium</keyword>
<keyword evidence="10" id="KW-0997">Cell inner membrane</keyword>
<sequence>MAKKQAPTPPAADGGEKAGGKSKLKLIILIVVILLLAIGGSVGATLFFLGKDKGGEEEKPAEETASESTAAPVKLPAIYEAIAPAFIANYNYQGRQRYMQVSVALMARNQAELDALKVHMPLVRNRLVMLFSGQDFGTLMTPVGKEMLRSQATAVVQELAQKETGKTVVEQVLFTNIVLQ</sequence>
<evidence type="ECO:0000313" key="11">
    <source>
        <dbReference type="EMBL" id="MDH1053387.1"/>
    </source>
</evidence>
<dbReference type="GO" id="GO:0005886">
    <property type="term" value="C:plasma membrane"/>
    <property type="evidence" value="ECO:0007669"/>
    <property type="project" value="UniProtKB-SubCell"/>
</dbReference>
<dbReference type="GO" id="GO:0009425">
    <property type="term" value="C:bacterial-type flagellum basal body"/>
    <property type="evidence" value="ECO:0007669"/>
    <property type="project" value="InterPro"/>
</dbReference>
<keyword evidence="4" id="KW-1003">Cell membrane</keyword>
<dbReference type="PANTHER" id="PTHR35091">
    <property type="entry name" value="FLAGELLAR PROTEIN FLIL"/>
    <property type="match status" value="1"/>
</dbReference>
<evidence type="ECO:0000256" key="4">
    <source>
        <dbReference type="ARBA" id="ARBA00022475"/>
    </source>
</evidence>
<comment type="caution">
    <text evidence="12">The sequence shown here is derived from an EMBL/GenBank/DDBJ whole genome shotgun (WGS) entry which is preliminary data.</text>
</comment>
<evidence type="ECO:0000256" key="10">
    <source>
        <dbReference type="RuleBase" id="RU364125"/>
    </source>
</evidence>
<evidence type="ECO:0000256" key="2">
    <source>
        <dbReference type="ARBA" id="ARBA00004162"/>
    </source>
</evidence>
<evidence type="ECO:0000256" key="5">
    <source>
        <dbReference type="ARBA" id="ARBA00022500"/>
    </source>
</evidence>
<keyword evidence="9 10" id="KW-0472">Membrane</keyword>
<evidence type="ECO:0000256" key="1">
    <source>
        <dbReference type="ARBA" id="ARBA00002254"/>
    </source>
</evidence>
<feature type="transmembrane region" description="Helical" evidence="10">
    <location>
        <begin position="26"/>
        <end position="49"/>
    </location>
</feature>
<keyword evidence="6 10" id="KW-0812">Transmembrane</keyword>
<keyword evidence="12" id="KW-0282">Flagellum</keyword>
<dbReference type="RefSeq" id="WP_061904270.1">
    <property type="nucleotide sequence ID" value="NZ_CP014784.1"/>
</dbReference>
<protein>
    <recommendedName>
        <fullName evidence="10">Flagellar protein FliL</fullName>
    </recommendedName>
</protein>
<dbReference type="GeneID" id="42930395"/>
<name>A0A142IRK6_AQUAC</name>
<dbReference type="NCBIfam" id="NF004285">
    <property type="entry name" value="PRK05696.1"/>
    <property type="match status" value="1"/>
</dbReference>
<dbReference type="AlphaFoldDB" id="A0A142IRK6"/>
<keyword evidence="7 10" id="KW-0283">Flagellar rotation</keyword>
<evidence type="ECO:0000256" key="9">
    <source>
        <dbReference type="ARBA" id="ARBA00023136"/>
    </source>
</evidence>
<gene>
    <name evidence="12" type="primary">fliL</name>
    <name evidence="12" type="ORF">E6Q69_18515</name>
    <name evidence="11" type="ORF">N5C05_01280</name>
</gene>